<reference evidence="2" key="1">
    <citation type="submission" date="2022-07" db="EMBL/GenBank/DDBJ databases">
        <title>Draft genome sequence of Zalerion maritima ATCC 34329, a (micro)plastics degrading marine fungus.</title>
        <authorList>
            <person name="Paco A."/>
            <person name="Goncalves M.F.M."/>
            <person name="Rocha-Santos T.A.P."/>
            <person name="Alves A."/>
        </authorList>
    </citation>
    <scope>NUCLEOTIDE SEQUENCE</scope>
    <source>
        <strain evidence="2">ATCC 34329</strain>
    </source>
</reference>
<protein>
    <submittedName>
        <fullName evidence="2">Uncharacterized protein</fullName>
    </submittedName>
</protein>
<gene>
    <name evidence="2" type="ORF">MKZ38_003483</name>
</gene>
<evidence type="ECO:0000313" key="2">
    <source>
        <dbReference type="EMBL" id="KAJ2906000.1"/>
    </source>
</evidence>
<dbReference type="EMBL" id="JAKWBI020000020">
    <property type="protein sequence ID" value="KAJ2906000.1"/>
    <property type="molecule type" value="Genomic_DNA"/>
</dbReference>
<accession>A0AAD5RYV4</accession>
<evidence type="ECO:0000256" key="1">
    <source>
        <dbReference type="SAM" id="MobiDB-lite"/>
    </source>
</evidence>
<organism evidence="2 3">
    <name type="scientific">Zalerion maritima</name>
    <dbReference type="NCBI Taxonomy" id="339359"/>
    <lineage>
        <taxon>Eukaryota</taxon>
        <taxon>Fungi</taxon>
        <taxon>Dikarya</taxon>
        <taxon>Ascomycota</taxon>
        <taxon>Pezizomycotina</taxon>
        <taxon>Sordariomycetes</taxon>
        <taxon>Lulworthiomycetidae</taxon>
        <taxon>Lulworthiales</taxon>
        <taxon>Lulworthiaceae</taxon>
        <taxon>Zalerion</taxon>
    </lineage>
</organism>
<keyword evidence="3" id="KW-1185">Reference proteome</keyword>
<evidence type="ECO:0000313" key="3">
    <source>
        <dbReference type="Proteomes" id="UP001201980"/>
    </source>
</evidence>
<proteinExistence type="predicted"/>
<feature type="region of interest" description="Disordered" evidence="1">
    <location>
        <begin position="221"/>
        <end position="248"/>
    </location>
</feature>
<comment type="caution">
    <text evidence="2">The sequence shown here is derived from an EMBL/GenBank/DDBJ whole genome shotgun (WGS) entry which is preliminary data.</text>
</comment>
<dbReference type="AlphaFoldDB" id="A0AAD5RYV4"/>
<feature type="compositionally biased region" description="Basic and acidic residues" evidence="1">
    <location>
        <begin position="221"/>
        <end position="230"/>
    </location>
</feature>
<dbReference type="Proteomes" id="UP001201980">
    <property type="component" value="Unassembled WGS sequence"/>
</dbReference>
<sequence length="320" mass="34920">MLGKVTTICGGPVVSSLENAGKVTGRHLQPWLRAAVTRGPEHFNRYLASAYRILLHPQPEPSTMHARSGPIIIATIAALCFPYYHLNMVGRPAAVSYFDTRKSFTAVKDGPLAAPVDDQGQKQRKKRRRLFNLVHPLNAKHRTDKPAYFATANSLDLPGNVRLEVSRKSVVLRRTEFRALLSPNRTASSTELFDEEKARELFCRTKSKIAGGAFTWTRGSDGKEVAREENGNGNGNGHGKGCGKGRNSKSLAVSAPVARETRDTLVALWVLRLWHGIAEDGNFTRKSLEDMTRAEPAVYGDTTLAKRTATAGVLAAGASC</sequence>
<name>A0AAD5RYV4_9PEZI</name>